<reference evidence="3" key="1">
    <citation type="journal article" date="2019" name="Int. J. Syst. Evol. Microbiol.">
        <title>The Global Catalogue of Microorganisms (GCM) 10K type strain sequencing project: providing services to taxonomists for standard genome sequencing and annotation.</title>
        <authorList>
            <consortium name="The Broad Institute Genomics Platform"/>
            <consortium name="The Broad Institute Genome Sequencing Center for Infectious Disease"/>
            <person name="Wu L."/>
            <person name="Ma J."/>
        </authorList>
    </citation>
    <scope>NUCLEOTIDE SEQUENCE [LARGE SCALE GENOMIC DNA]</scope>
    <source>
        <strain evidence="3">CCUG 64793</strain>
    </source>
</reference>
<organism evidence="2 3">
    <name type="scientific">Salegentibacter chungangensis</name>
    <dbReference type="NCBI Taxonomy" id="1335724"/>
    <lineage>
        <taxon>Bacteria</taxon>
        <taxon>Pseudomonadati</taxon>
        <taxon>Bacteroidota</taxon>
        <taxon>Flavobacteriia</taxon>
        <taxon>Flavobacteriales</taxon>
        <taxon>Flavobacteriaceae</taxon>
        <taxon>Salegentibacter</taxon>
    </lineage>
</organism>
<feature type="transmembrane region" description="Helical" evidence="1">
    <location>
        <begin position="280"/>
        <end position="299"/>
    </location>
</feature>
<keyword evidence="3" id="KW-1185">Reference proteome</keyword>
<feature type="transmembrane region" description="Helical" evidence="1">
    <location>
        <begin position="341"/>
        <end position="364"/>
    </location>
</feature>
<name>A0ABW3NN30_9FLAO</name>
<sequence length="365" mass="43220">MKIKRSLMKYRGDRCLNCDYPLEISDRYCPRCGQMNSTKKLTFDDFFSEFFSGLFAYDSRLHRTLRALLFKPGKISKDYIQGKRMRYANPFRFYLSASIIFFLIWSFLNPLEFDTQAFDNVAPEVAYISQDSIQKLQPRLDKIATEEEVPAFLDSLKLAAEKKQKRTYKDVYITEAHLDTLGFFEKEYKKLDIFSRFNKETLIMNANTAMDSLKYSQTGINHWTYKKAADWNAIKSNPNIFFNYFLSKLPFIIFFYLPVFAVFIWLLYIRRAFSYMEHLIFTFHVQTTFFILFALAVFIDFFLKGDWGTIIATTIFAYYLYKAMRNFYRQGRVKTIVKFTLLNLLFFILAIVAGIISIFASFAIY</sequence>
<keyword evidence="1" id="KW-0812">Transmembrane</keyword>
<proteinExistence type="predicted"/>
<evidence type="ECO:0000256" key="1">
    <source>
        <dbReference type="SAM" id="Phobius"/>
    </source>
</evidence>
<dbReference type="InterPro" id="IPR022134">
    <property type="entry name" value="DUF3667"/>
</dbReference>
<protein>
    <submittedName>
        <fullName evidence="2">DUF3667 domain-containing protein</fullName>
    </submittedName>
</protein>
<feature type="transmembrane region" description="Helical" evidence="1">
    <location>
        <begin position="249"/>
        <end position="268"/>
    </location>
</feature>
<keyword evidence="1" id="KW-1133">Transmembrane helix</keyword>
<evidence type="ECO:0000313" key="2">
    <source>
        <dbReference type="EMBL" id="MFD1095123.1"/>
    </source>
</evidence>
<keyword evidence="1" id="KW-0472">Membrane</keyword>
<dbReference type="Pfam" id="PF12412">
    <property type="entry name" value="DUF3667"/>
    <property type="match status" value="1"/>
</dbReference>
<dbReference type="EMBL" id="JBHTLI010000001">
    <property type="protein sequence ID" value="MFD1095123.1"/>
    <property type="molecule type" value="Genomic_DNA"/>
</dbReference>
<evidence type="ECO:0000313" key="3">
    <source>
        <dbReference type="Proteomes" id="UP001597131"/>
    </source>
</evidence>
<gene>
    <name evidence="2" type="ORF">ACFQ3Q_05125</name>
</gene>
<feature type="transmembrane region" description="Helical" evidence="1">
    <location>
        <begin position="305"/>
        <end position="321"/>
    </location>
</feature>
<dbReference type="Proteomes" id="UP001597131">
    <property type="component" value="Unassembled WGS sequence"/>
</dbReference>
<feature type="transmembrane region" description="Helical" evidence="1">
    <location>
        <begin position="91"/>
        <end position="108"/>
    </location>
</feature>
<accession>A0ABW3NN30</accession>
<comment type="caution">
    <text evidence="2">The sequence shown here is derived from an EMBL/GenBank/DDBJ whole genome shotgun (WGS) entry which is preliminary data.</text>
</comment>
<dbReference type="RefSeq" id="WP_380743588.1">
    <property type="nucleotide sequence ID" value="NZ_JBHTLI010000001.1"/>
</dbReference>